<dbReference type="RefSeq" id="WP_117673152.1">
    <property type="nucleotide sequence ID" value="NZ_CABOGR010000018.1"/>
</dbReference>
<feature type="region of interest" description="Disordered" evidence="1">
    <location>
        <begin position="151"/>
        <end position="171"/>
    </location>
</feature>
<name>A0A3E4MZE9_9BACT</name>
<dbReference type="AlphaFoldDB" id="A0A3E4MZE9"/>
<keyword evidence="4" id="KW-1185">Reference proteome</keyword>
<evidence type="ECO:0000256" key="1">
    <source>
        <dbReference type="SAM" id="MobiDB-lite"/>
    </source>
</evidence>
<feature type="compositionally biased region" description="Basic and acidic residues" evidence="1">
    <location>
        <begin position="151"/>
        <end position="163"/>
    </location>
</feature>
<evidence type="ECO:0000313" key="3">
    <source>
        <dbReference type="EMBL" id="RGK54732.1"/>
    </source>
</evidence>
<dbReference type="NCBIfam" id="NF041325">
    <property type="entry name" value="Bacteroid_MobB"/>
    <property type="match status" value="1"/>
</dbReference>
<feature type="compositionally biased region" description="Basic residues" evidence="1">
    <location>
        <begin position="411"/>
        <end position="423"/>
    </location>
</feature>
<reference evidence="3 4" key="1">
    <citation type="submission" date="2018-08" db="EMBL/GenBank/DDBJ databases">
        <title>A genome reference for cultivated species of the human gut microbiota.</title>
        <authorList>
            <person name="Zou Y."/>
            <person name="Xue W."/>
            <person name="Luo G."/>
        </authorList>
    </citation>
    <scope>NUCLEOTIDE SEQUENCE [LARGE SCALE GENOMIC DNA]</scope>
    <source>
        <strain evidence="3 4">TF10-3AC</strain>
    </source>
</reference>
<feature type="domain" description="MobA/VirD2-like nuclease" evidence="2">
    <location>
        <begin position="38"/>
        <end position="151"/>
    </location>
</feature>
<feature type="region of interest" description="Disordered" evidence="1">
    <location>
        <begin position="386"/>
        <end position="423"/>
    </location>
</feature>
<protein>
    <submittedName>
        <fullName evidence="3">Relaxase</fullName>
    </submittedName>
</protein>
<comment type="caution">
    <text evidence="3">The sequence shown here is derived from an EMBL/GenBank/DDBJ whole genome shotgun (WGS) entry which is preliminary data.</text>
</comment>
<organism evidence="3 4">
    <name type="scientific">Phocaeicola plebeius</name>
    <dbReference type="NCBI Taxonomy" id="310297"/>
    <lineage>
        <taxon>Bacteria</taxon>
        <taxon>Pseudomonadati</taxon>
        <taxon>Bacteroidota</taxon>
        <taxon>Bacteroidia</taxon>
        <taxon>Bacteroidales</taxon>
        <taxon>Bacteroidaceae</taxon>
        <taxon>Phocaeicola</taxon>
    </lineage>
</organism>
<evidence type="ECO:0000313" key="4">
    <source>
        <dbReference type="Proteomes" id="UP000260862"/>
    </source>
</evidence>
<dbReference type="EMBL" id="QSQT01000018">
    <property type="protein sequence ID" value="RGK54732.1"/>
    <property type="molecule type" value="Genomic_DNA"/>
</dbReference>
<proteinExistence type="predicted"/>
<gene>
    <name evidence="3" type="ORF">DXD04_10575</name>
</gene>
<dbReference type="Pfam" id="PF03432">
    <property type="entry name" value="Relaxase"/>
    <property type="match status" value="1"/>
</dbReference>
<evidence type="ECO:0000259" key="2">
    <source>
        <dbReference type="Pfam" id="PF03432"/>
    </source>
</evidence>
<sequence length="423" mass="47942">MIAKITVGTSLYGALAYNGQKVNEGEGRLLAVNRIFDDGSGHVDIARAEQDFKRFMPEQVRTRNKVIHISLNPHPDDRLTDVELEQLAREYLDRLGYGDQPYLVFKHEDISRHHLHIVSVNVDEQGRRLNRDFIHRRSRRITSELEKKYGLHPADRRQHRTDNPLRPVDTSQGDVRRQVSNVVKAVMAGYRFQTMGEYRALLSLYNVTVEEAHGIVNGREYHGLVYFSLSFSNPSATGDAGNRTGTPFKASRIGKSVGYEAVQRRFEYSKEQIRDRRLAETTRRTVAAALARTYRREEFVALLKAKGVDVVFRHTDEGRIYGATFIDHRTGCVLNGSRLGREFSANALQEHFTLPYAGTPPIPFTIAVDGQQPDTRPAVEYDEGYSSGLGLLGGDTSGAQAEEAAFERDLRRRRKKRRKGQGL</sequence>
<dbReference type="InterPro" id="IPR005094">
    <property type="entry name" value="Endonuclease_MobA/VirD2"/>
</dbReference>
<dbReference type="Proteomes" id="UP000260862">
    <property type="component" value="Unassembled WGS sequence"/>
</dbReference>
<accession>A0A3E4MZE9</accession>